<evidence type="ECO:0000256" key="1">
    <source>
        <dbReference type="ARBA" id="ARBA00000582"/>
    </source>
</evidence>
<feature type="binding site" evidence="10">
    <location>
        <position position="23"/>
    </location>
    <ligand>
        <name>ATP</name>
        <dbReference type="ChEBI" id="CHEBI:30616"/>
    </ligand>
</feature>
<dbReference type="GO" id="GO:0005634">
    <property type="term" value="C:nucleus"/>
    <property type="evidence" value="ECO:0007669"/>
    <property type="project" value="UniProtKB-SubCell"/>
</dbReference>
<dbReference type="RefSeq" id="XP_005789782.1">
    <property type="nucleotide sequence ID" value="XM_005789725.1"/>
</dbReference>
<dbReference type="GeneID" id="17263808"/>
<evidence type="ECO:0000256" key="9">
    <source>
        <dbReference type="ARBA" id="ARBA00023242"/>
    </source>
</evidence>
<feature type="binding site" evidence="10">
    <location>
        <position position="25"/>
    </location>
    <ligand>
        <name>ATP</name>
        <dbReference type="ChEBI" id="CHEBI:30616"/>
    </ligand>
</feature>
<dbReference type="OMA" id="QCEIFGT"/>
<dbReference type="InterPro" id="IPR020618">
    <property type="entry name" value="Adenyl_kinase_AK6"/>
</dbReference>
<evidence type="ECO:0000256" key="6">
    <source>
        <dbReference type="ARBA" id="ARBA00022741"/>
    </source>
</evidence>
<dbReference type="GO" id="GO:0042274">
    <property type="term" value="P:ribosomal small subunit biogenesis"/>
    <property type="evidence" value="ECO:0007669"/>
    <property type="project" value="UniProtKB-UniRule"/>
</dbReference>
<comment type="caution">
    <text evidence="10">Lacks conserved residue(s) required for the propagation of feature annotation.</text>
</comment>
<dbReference type="SUPFAM" id="SSF52540">
    <property type="entry name" value="P-loop containing nucleoside triphosphate hydrolases"/>
    <property type="match status" value="1"/>
</dbReference>
<dbReference type="FunFam" id="3.40.50.300:FF:000372">
    <property type="entry name" value="Adenylate kinase isoenzyme 6 homolog"/>
    <property type="match status" value="1"/>
</dbReference>
<keyword evidence="4 10" id="KW-0698">rRNA processing</keyword>
<dbReference type="GO" id="GO:0004017">
    <property type="term" value="F:AMP kinase activity"/>
    <property type="evidence" value="ECO:0007669"/>
    <property type="project" value="UniProtKB-UniRule"/>
</dbReference>
<dbReference type="RefSeq" id="XP_005770089.1">
    <property type="nucleotide sequence ID" value="XM_005770032.1"/>
</dbReference>
<evidence type="ECO:0000256" key="7">
    <source>
        <dbReference type="ARBA" id="ARBA00022777"/>
    </source>
</evidence>
<dbReference type="PANTHER" id="PTHR12595:SF0">
    <property type="entry name" value="ADENYLATE KINASE ISOENZYME 6"/>
    <property type="match status" value="1"/>
</dbReference>
<dbReference type="AlphaFoldDB" id="A0A0D3KNL8"/>
<dbReference type="STRING" id="2903.R1DT44"/>
<dbReference type="EnsemblProtists" id="EOD37353">
    <property type="protein sequence ID" value="EOD37353"/>
    <property type="gene ID" value="EMIHUDRAFT_225493"/>
</dbReference>
<dbReference type="GO" id="GO:0016887">
    <property type="term" value="F:ATP hydrolysis activity"/>
    <property type="evidence" value="ECO:0007669"/>
    <property type="project" value="UniProtKB-UniRule"/>
</dbReference>
<dbReference type="PaxDb" id="2903-EOD17660"/>
<organism evidence="11 12">
    <name type="scientific">Emiliania huxleyi (strain CCMP1516)</name>
    <dbReference type="NCBI Taxonomy" id="280463"/>
    <lineage>
        <taxon>Eukaryota</taxon>
        <taxon>Haptista</taxon>
        <taxon>Haptophyta</taxon>
        <taxon>Prymnesiophyceae</taxon>
        <taxon>Isochrysidales</taxon>
        <taxon>Noelaerhabdaceae</taxon>
        <taxon>Emiliania</taxon>
    </lineage>
</organism>
<comment type="catalytic activity">
    <reaction evidence="1 10">
        <text>AMP + ATP = 2 ADP</text>
        <dbReference type="Rhea" id="RHEA:12973"/>
        <dbReference type="ChEBI" id="CHEBI:30616"/>
        <dbReference type="ChEBI" id="CHEBI:456215"/>
        <dbReference type="ChEBI" id="CHEBI:456216"/>
        <dbReference type="EC" id="2.7.4.3"/>
    </reaction>
</comment>
<feature type="binding site" evidence="10">
    <location>
        <position position="22"/>
    </location>
    <ligand>
        <name>ATP</name>
        <dbReference type="ChEBI" id="CHEBI:30616"/>
    </ligand>
</feature>
<reference evidence="12" key="1">
    <citation type="journal article" date="2013" name="Nature">
        <title>Pan genome of the phytoplankton Emiliania underpins its global distribution.</title>
        <authorList>
            <person name="Read B.A."/>
            <person name="Kegel J."/>
            <person name="Klute M.J."/>
            <person name="Kuo A."/>
            <person name="Lefebvre S.C."/>
            <person name="Maumus F."/>
            <person name="Mayer C."/>
            <person name="Miller J."/>
            <person name="Monier A."/>
            <person name="Salamov A."/>
            <person name="Young J."/>
            <person name="Aguilar M."/>
            <person name="Claverie J.M."/>
            <person name="Frickenhaus S."/>
            <person name="Gonzalez K."/>
            <person name="Herman E.K."/>
            <person name="Lin Y.C."/>
            <person name="Napier J."/>
            <person name="Ogata H."/>
            <person name="Sarno A.F."/>
            <person name="Shmutz J."/>
            <person name="Schroeder D."/>
            <person name="de Vargas C."/>
            <person name="Verret F."/>
            <person name="von Dassow P."/>
            <person name="Valentin K."/>
            <person name="Van de Peer Y."/>
            <person name="Wheeler G."/>
            <person name="Dacks J.B."/>
            <person name="Delwiche C.F."/>
            <person name="Dyhrman S.T."/>
            <person name="Glockner G."/>
            <person name="John U."/>
            <person name="Richards T."/>
            <person name="Worden A.Z."/>
            <person name="Zhang X."/>
            <person name="Grigoriev I.V."/>
            <person name="Allen A.E."/>
            <person name="Bidle K."/>
            <person name="Borodovsky M."/>
            <person name="Bowler C."/>
            <person name="Brownlee C."/>
            <person name="Cock J.M."/>
            <person name="Elias M."/>
            <person name="Gladyshev V.N."/>
            <person name="Groth M."/>
            <person name="Guda C."/>
            <person name="Hadaegh A."/>
            <person name="Iglesias-Rodriguez M.D."/>
            <person name="Jenkins J."/>
            <person name="Jones B.M."/>
            <person name="Lawson T."/>
            <person name="Leese F."/>
            <person name="Lindquist E."/>
            <person name="Lobanov A."/>
            <person name="Lomsadze A."/>
            <person name="Malik S.B."/>
            <person name="Marsh M.E."/>
            <person name="Mackinder L."/>
            <person name="Mock T."/>
            <person name="Mueller-Roeber B."/>
            <person name="Pagarete A."/>
            <person name="Parker M."/>
            <person name="Probert I."/>
            <person name="Quesneville H."/>
            <person name="Raines C."/>
            <person name="Rensing S.A."/>
            <person name="Riano-Pachon D.M."/>
            <person name="Richier S."/>
            <person name="Rokitta S."/>
            <person name="Shiraiwa Y."/>
            <person name="Soanes D.M."/>
            <person name="van der Giezen M."/>
            <person name="Wahlund T.M."/>
            <person name="Williams B."/>
            <person name="Wilson W."/>
            <person name="Wolfe G."/>
            <person name="Wurch L.L."/>
        </authorList>
    </citation>
    <scope>NUCLEOTIDE SEQUENCE</scope>
</reference>
<keyword evidence="9 10" id="KW-0539">Nucleus</keyword>
<keyword evidence="6 10" id="KW-0547">Nucleotide-binding</keyword>
<name>A0A0D3KNL8_EMIH1</name>
<dbReference type="GO" id="GO:0005524">
    <property type="term" value="F:ATP binding"/>
    <property type="evidence" value="ECO:0007669"/>
    <property type="project" value="UniProtKB-KW"/>
</dbReference>
<dbReference type="KEGG" id="ehx:EMIHUDRAFT_225493"/>
<feature type="region of interest" description="NMPbind" evidence="10">
    <location>
        <begin position="41"/>
        <end position="64"/>
    </location>
</feature>
<comment type="catalytic activity">
    <reaction evidence="10">
        <text>ATP + H2O = ADP + phosphate + H(+)</text>
        <dbReference type="Rhea" id="RHEA:13065"/>
        <dbReference type="ChEBI" id="CHEBI:15377"/>
        <dbReference type="ChEBI" id="CHEBI:15378"/>
        <dbReference type="ChEBI" id="CHEBI:30616"/>
        <dbReference type="ChEBI" id="CHEBI:43474"/>
        <dbReference type="ChEBI" id="CHEBI:456216"/>
    </reaction>
</comment>
<evidence type="ECO:0000256" key="10">
    <source>
        <dbReference type="HAMAP-Rule" id="MF_03173"/>
    </source>
</evidence>
<keyword evidence="2 10" id="KW-0963">Cytoplasm</keyword>
<keyword evidence="7 10" id="KW-0418">Kinase</keyword>
<dbReference type="HOGENOM" id="CLU_079096_3_1_1"/>
<evidence type="ECO:0000256" key="2">
    <source>
        <dbReference type="ARBA" id="ARBA00022490"/>
    </source>
</evidence>
<keyword evidence="12" id="KW-1185">Reference proteome</keyword>
<evidence type="ECO:0000313" key="11">
    <source>
        <dbReference type="EnsemblProtists" id="EOD37353"/>
    </source>
</evidence>
<evidence type="ECO:0000256" key="4">
    <source>
        <dbReference type="ARBA" id="ARBA00022552"/>
    </source>
</evidence>
<comment type="subunit">
    <text evidence="10">Interacts with small ribosomal subunit protein uS11. Not a structural component of 43S pre-ribosomes, but transiently interacts with them by binding to uS11.</text>
</comment>
<protein>
    <recommendedName>
        <fullName evidence="10">Adenylate kinase isoenzyme 6 homolog</fullName>
        <shortName evidence="10">AK6</shortName>
        <ecNumber evidence="10">2.7.4.3</ecNumber>
    </recommendedName>
    <alternativeName>
        <fullName evidence="10">Dual activity adenylate kinase/ATPase</fullName>
        <shortName evidence="10">AK/ATPase</shortName>
    </alternativeName>
</protein>
<dbReference type="EnsemblProtists" id="EOD17660">
    <property type="protein sequence ID" value="EOD17660"/>
    <property type="gene ID" value="EMIHUDRAFT_75738"/>
</dbReference>
<dbReference type="Pfam" id="PF13238">
    <property type="entry name" value="AAA_18"/>
    <property type="match status" value="1"/>
</dbReference>
<sequence length="180" mass="20107">MSSPSSSRKLPNILIVGTPGTGKSTTAQYVVQGAPSMRHVEVGALVREKQLHTGWDAEYECHVLDEDRILDELEEGMEAGGVIVDFHGADLFPERWFDLVVVLRTDNSVLYSRLQSRRANYSQKKLTENVEAEIMQVILDEARESYAEEIVLELSSDTLEALEANVQRILQFIAAFKPAA</sequence>
<evidence type="ECO:0000256" key="3">
    <source>
        <dbReference type="ARBA" id="ARBA00022517"/>
    </source>
</evidence>
<comment type="similarity">
    <text evidence="10">Belongs to the adenylate kinase family. AK6 subfamily.</text>
</comment>
<proteinExistence type="inferred from homology"/>
<feature type="binding site" evidence="10">
    <location>
        <position position="20"/>
    </location>
    <ligand>
        <name>ATP</name>
        <dbReference type="ChEBI" id="CHEBI:30616"/>
    </ligand>
</feature>
<dbReference type="eggNOG" id="KOG3347">
    <property type="taxonomic scope" value="Eukaryota"/>
</dbReference>
<accession>A0A0D3KNL8</accession>
<dbReference type="HAMAP" id="MF_00039">
    <property type="entry name" value="Adenylate_kinase_AK6"/>
    <property type="match status" value="1"/>
</dbReference>
<evidence type="ECO:0000256" key="5">
    <source>
        <dbReference type="ARBA" id="ARBA00022679"/>
    </source>
</evidence>
<reference evidence="11" key="2">
    <citation type="submission" date="2024-10" db="UniProtKB">
        <authorList>
            <consortium name="EnsemblProtists"/>
        </authorList>
    </citation>
    <scope>IDENTIFICATION</scope>
</reference>
<evidence type="ECO:0000313" key="12">
    <source>
        <dbReference type="Proteomes" id="UP000013827"/>
    </source>
</evidence>
<feature type="binding site" evidence="10">
    <location>
        <position position="117"/>
    </location>
    <ligand>
        <name>ATP</name>
        <dbReference type="ChEBI" id="CHEBI:30616"/>
    </ligand>
</feature>
<comment type="function">
    <text evidence="10">Broad-specificity nucleoside monophosphate (NMP) kinase that catalyzes the reversible transfer of the terminal phosphate group between nucleoside triphosphates and monophosphates. Has also ATPase activity. Involved in the late cytoplasmic maturation steps of the 40S ribosomal particles, specifically 18S rRNA maturation. While NMP activity is not required for ribosome maturation, ATPase activity is. Associates transiently with small ribosomal subunit protein uS11. ATP hydrolysis breaks the interaction with uS11. May temporarily remove uS11 from the ribosome to enable a conformational change of the ribosomal RNA that is needed for the final maturation step of the small ribosomal subunit. Its NMP activity may have a role in nuclear energy homeostasis.</text>
</comment>
<comment type="subcellular location">
    <subcellularLocation>
        <location evidence="10">Cytoplasm</location>
    </subcellularLocation>
    <subcellularLocation>
        <location evidence="10">Nucleus</location>
    </subcellularLocation>
</comment>
<evidence type="ECO:0000256" key="8">
    <source>
        <dbReference type="ARBA" id="ARBA00022840"/>
    </source>
</evidence>
<keyword evidence="8 10" id="KW-0067">ATP-binding</keyword>
<feature type="binding site" evidence="10">
    <location>
        <position position="24"/>
    </location>
    <ligand>
        <name>ATP</name>
        <dbReference type="ChEBI" id="CHEBI:30616"/>
    </ligand>
</feature>
<dbReference type="PANTHER" id="PTHR12595">
    <property type="entry name" value="POS9-ACTIVATING FACTOR FAP7-RELATED"/>
    <property type="match status" value="1"/>
</dbReference>
<dbReference type="EC" id="2.7.4.3" evidence="10"/>
<dbReference type="InterPro" id="IPR027417">
    <property type="entry name" value="P-loop_NTPase"/>
</dbReference>
<dbReference type="Gene3D" id="3.40.50.300">
    <property type="entry name" value="P-loop containing nucleotide triphosphate hydrolases"/>
    <property type="match status" value="1"/>
</dbReference>
<dbReference type="Proteomes" id="UP000013827">
    <property type="component" value="Unassembled WGS sequence"/>
</dbReference>
<dbReference type="KEGG" id="ehx:EMIHUDRAFT_75738"/>
<dbReference type="GO" id="GO:0005737">
    <property type="term" value="C:cytoplasm"/>
    <property type="evidence" value="ECO:0007669"/>
    <property type="project" value="UniProtKB-SubCell"/>
</dbReference>
<keyword evidence="5 10" id="KW-0808">Transferase</keyword>
<dbReference type="GO" id="GO:0006364">
    <property type="term" value="P:rRNA processing"/>
    <property type="evidence" value="ECO:0007669"/>
    <property type="project" value="UniProtKB-KW"/>
</dbReference>
<keyword evidence="3 10" id="KW-0690">Ribosome biogenesis</keyword>
<dbReference type="GeneID" id="17282623"/>